<organism evidence="1 2">
    <name type="scientific">Paraburkholderia piptadeniae</name>
    <dbReference type="NCBI Taxonomy" id="1701573"/>
    <lineage>
        <taxon>Bacteria</taxon>
        <taxon>Pseudomonadati</taxon>
        <taxon>Pseudomonadota</taxon>
        <taxon>Betaproteobacteria</taxon>
        <taxon>Burkholderiales</taxon>
        <taxon>Burkholderiaceae</taxon>
        <taxon>Paraburkholderia</taxon>
    </lineage>
</organism>
<protein>
    <submittedName>
        <fullName evidence="1">Uncharacterized protein</fullName>
    </submittedName>
</protein>
<comment type="caution">
    <text evidence="1">The sequence shown here is derived from an EMBL/GenBank/DDBJ whole genome shotgun (WGS) entry which is preliminary data.</text>
</comment>
<evidence type="ECO:0000313" key="2">
    <source>
        <dbReference type="Proteomes" id="UP000195569"/>
    </source>
</evidence>
<dbReference type="Proteomes" id="UP000195569">
    <property type="component" value="Unassembled WGS sequence"/>
</dbReference>
<gene>
    <name evidence="1" type="ORF">BN2476_1380017</name>
</gene>
<reference evidence="1" key="1">
    <citation type="submission" date="2016-12" db="EMBL/GenBank/DDBJ databases">
        <authorList>
            <person name="Moulin L."/>
        </authorList>
    </citation>
    <scope>NUCLEOTIDE SEQUENCE [LARGE SCALE GENOMIC DNA]</scope>
    <source>
        <strain evidence="1">STM 7183</strain>
    </source>
</reference>
<proteinExistence type="predicted"/>
<evidence type="ECO:0000313" key="1">
    <source>
        <dbReference type="EMBL" id="SIT51756.1"/>
    </source>
</evidence>
<accession>A0A1N7SWM8</accession>
<keyword evidence="2" id="KW-1185">Reference proteome</keyword>
<name>A0A1N7SWM8_9BURK</name>
<sequence>MLDGGSLNHAHDVPQRVRFAVSGSYPPPKLESEHKKHPEGGFCAARLYDKIVRVFKGLANRISARFCLPFPSFVWFL</sequence>
<dbReference type="EMBL" id="CYGY02000138">
    <property type="protein sequence ID" value="SIT51756.1"/>
    <property type="molecule type" value="Genomic_DNA"/>
</dbReference>
<dbReference type="AlphaFoldDB" id="A0A1N7SWM8"/>